<dbReference type="RefSeq" id="WP_259526133.1">
    <property type="nucleotide sequence ID" value="NZ_JANLCK010000003.1"/>
</dbReference>
<comment type="caution">
    <text evidence="1">The sequence shown here is derived from an EMBL/GenBank/DDBJ whole genome shotgun (WGS) entry which is preliminary data.</text>
</comment>
<gene>
    <name evidence="1" type="ORF">N1028_06825</name>
</gene>
<dbReference type="Gene3D" id="3.90.550.10">
    <property type="entry name" value="Spore Coat Polysaccharide Biosynthesis Protein SpsA, Chain A"/>
    <property type="match status" value="1"/>
</dbReference>
<dbReference type="AlphaFoldDB" id="A0AA41XCE3"/>
<dbReference type="EMBL" id="JANLCK010000003">
    <property type="protein sequence ID" value="MCS5725607.1"/>
    <property type="molecule type" value="Genomic_DNA"/>
</dbReference>
<reference evidence="1" key="1">
    <citation type="submission" date="2022-08" db="EMBL/GenBank/DDBJ databases">
        <authorList>
            <person name="Deng Y."/>
            <person name="Han X.-F."/>
            <person name="Zhang Y.-Q."/>
        </authorList>
    </citation>
    <scope>NUCLEOTIDE SEQUENCE</scope>
    <source>
        <strain evidence="1">CPCC 203407</strain>
    </source>
</reference>
<protein>
    <recommendedName>
        <fullName evidence="3">Glycosyltransferase</fullName>
    </recommendedName>
</protein>
<dbReference type="Proteomes" id="UP001165587">
    <property type="component" value="Unassembled WGS sequence"/>
</dbReference>
<organism evidence="1 2">
    <name type="scientific">Herbiconiux oxytropis</name>
    <dbReference type="NCBI Taxonomy" id="2970915"/>
    <lineage>
        <taxon>Bacteria</taxon>
        <taxon>Bacillati</taxon>
        <taxon>Actinomycetota</taxon>
        <taxon>Actinomycetes</taxon>
        <taxon>Micrococcales</taxon>
        <taxon>Microbacteriaceae</taxon>
        <taxon>Herbiconiux</taxon>
    </lineage>
</organism>
<evidence type="ECO:0000313" key="2">
    <source>
        <dbReference type="Proteomes" id="UP001165587"/>
    </source>
</evidence>
<accession>A0AA41XCE3</accession>
<evidence type="ECO:0008006" key="3">
    <source>
        <dbReference type="Google" id="ProtNLM"/>
    </source>
</evidence>
<evidence type="ECO:0000313" key="1">
    <source>
        <dbReference type="EMBL" id="MCS5725607.1"/>
    </source>
</evidence>
<proteinExistence type="predicted"/>
<dbReference type="SUPFAM" id="SSF53448">
    <property type="entry name" value="Nucleotide-diphospho-sugar transferases"/>
    <property type="match status" value="1"/>
</dbReference>
<sequence>MPLPAPLERAAKSVIRRRLIAGRFRSTDFVHRPADGTEVAVLMCLWNRPERLVPMLDLLDGQTDAPPIAVHLWNNNKADHGFYLEKLREWRPSGAVQSVRIVKTPYNLGSIARFYWARMLAKVRAQPIIVIDDDEEIEPTFVSTALAVHEPRMVHGWWAFTVASDDYFDRQPAVVGGPVDHLGPGGSICSSDLFLDDEFFTALPQRYWMLDDLWFTHFARSRGYTLAKLPVEIEFVLHETNQHWSLGDLKREFYRYLQVTSRTP</sequence>
<keyword evidence="2" id="KW-1185">Reference proteome</keyword>
<dbReference type="InterPro" id="IPR029044">
    <property type="entry name" value="Nucleotide-diphossugar_trans"/>
</dbReference>
<name>A0AA41XCE3_9MICO</name>